<evidence type="ECO:0000313" key="6">
    <source>
        <dbReference type="EMBL" id="WQD37652.1"/>
    </source>
</evidence>
<protein>
    <submittedName>
        <fullName evidence="6">UbiA family prenyltransferase</fullName>
    </submittedName>
</protein>
<evidence type="ECO:0000256" key="5">
    <source>
        <dbReference type="SAM" id="Phobius"/>
    </source>
</evidence>
<comment type="subcellular location">
    <subcellularLocation>
        <location evidence="1">Membrane</location>
        <topology evidence="1">Multi-pass membrane protein</topology>
    </subcellularLocation>
</comment>
<dbReference type="Pfam" id="PF01040">
    <property type="entry name" value="UbiA"/>
    <property type="match status" value="1"/>
</dbReference>
<keyword evidence="3 5" id="KW-1133">Transmembrane helix</keyword>
<evidence type="ECO:0000256" key="4">
    <source>
        <dbReference type="ARBA" id="ARBA00023136"/>
    </source>
</evidence>
<gene>
    <name evidence="6" type="ORF">U0035_18435</name>
</gene>
<dbReference type="EMBL" id="CP139960">
    <property type="protein sequence ID" value="WQD37652.1"/>
    <property type="molecule type" value="Genomic_DNA"/>
</dbReference>
<feature type="transmembrane region" description="Helical" evidence="5">
    <location>
        <begin position="158"/>
        <end position="175"/>
    </location>
</feature>
<feature type="transmembrane region" description="Helical" evidence="5">
    <location>
        <begin position="127"/>
        <end position="146"/>
    </location>
</feature>
<feature type="transmembrane region" description="Helical" evidence="5">
    <location>
        <begin position="265"/>
        <end position="283"/>
    </location>
</feature>
<dbReference type="InterPro" id="IPR000537">
    <property type="entry name" value="UbiA_prenyltransferase"/>
</dbReference>
<keyword evidence="7" id="KW-1185">Reference proteome</keyword>
<evidence type="ECO:0000256" key="2">
    <source>
        <dbReference type="ARBA" id="ARBA00022692"/>
    </source>
</evidence>
<dbReference type="Proteomes" id="UP001325680">
    <property type="component" value="Chromosome"/>
</dbReference>
<reference evidence="6 7" key="1">
    <citation type="submission" date="2023-12" db="EMBL/GenBank/DDBJ databases">
        <title>Genome sequencing and assembly of bacterial species from a model synthetic community.</title>
        <authorList>
            <person name="Hogle S.L."/>
        </authorList>
    </citation>
    <scope>NUCLEOTIDE SEQUENCE [LARGE SCALE GENOMIC DNA]</scope>
    <source>
        <strain evidence="6 7">HAMBI_3031</strain>
    </source>
</reference>
<sequence length="287" mass="31941">MLHKSTIQHLRFGFSLFLMPVFWFALSQAPVINWVNACLIFIILHLLVYPSSNGYNSYMDKDTGSIGGIEKPLPVHKELFYVSMVMDIIALLLSCLLGWAVLTGVGVYIIASRLYSYRGVRLKQYPVTGYLTVIICQGALVYFIVSNSVSDACLWKEGWLPAMVTSLLIGGTYPLTQVYQHQQDLEDGVITLSYKLGVRGTFIFCGLVLFVALLLLTLYFIRTGQWGALLAYGVGMLPVGFYFTSWCLKVKESPGNANFKNLMKMNYVASVCSSIAFISILIINKAG</sequence>
<organism evidence="6 7">
    <name type="scientific">Niabella yanshanensis</name>
    <dbReference type="NCBI Taxonomy" id="577386"/>
    <lineage>
        <taxon>Bacteria</taxon>
        <taxon>Pseudomonadati</taxon>
        <taxon>Bacteroidota</taxon>
        <taxon>Chitinophagia</taxon>
        <taxon>Chitinophagales</taxon>
        <taxon>Chitinophagaceae</taxon>
        <taxon>Niabella</taxon>
    </lineage>
</organism>
<proteinExistence type="predicted"/>
<feature type="transmembrane region" description="Helical" evidence="5">
    <location>
        <begin position="6"/>
        <end position="26"/>
    </location>
</feature>
<feature type="transmembrane region" description="Helical" evidence="5">
    <location>
        <begin position="31"/>
        <end position="49"/>
    </location>
</feature>
<evidence type="ECO:0000313" key="7">
    <source>
        <dbReference type="Proteomes" id="UP001325680"/>
    </source>
</evidence>
<accession>A0ABZ0W7Z3</accession>
<feature type="transmembrane region" description="Helical" evidence="5">
    <location>
        <begin position="226"/>
        <end position="244"/>
    </location>
</feature>
<name>A0ABZ0W7Z3_9BACT</name>
<evidence type="ECO:0000256" key="3">
    <source>
        <dbReference type="ARBA" id="ARBA00022989"/>
    </source>
</evidence>
<evidence type="ECO:0000256" key="1">
    <source>
        <dbReference type="ARBA" id="ARBA00004141"/>
    </source>
</evidence>
<feature type="transmembrane region" description="Helical" evidence="5">
    <location>
        <begin position="196"/>
        <end position="220"/>
    </location>
</feature>
<dbReference type="RefSeq" id="WP_162817916.1">
    <property type="nucleotide sequence ID" value="NZ_CP139960.1"/>
</dbReference>
<feature type="transmembrane region" description="Helical" evidence="5">
    <location>
        <begin position="88"/>
        <end position="115"/>
    </location>
</feature>
<keyword evidence="4 5" id="KW-0472">Membrane</keyword>
<keyword evidence="2 5" id="KW-0812">Transmembrane</keyword>